<dbReference type="EMBL" id="KQ244444">
    <property type="protein sequence ID" value="KNC74399.1"/>
    <property type="molecule type" value="Genomic_DNA"/>
</dbReference>
<dbReference type="InterPro" id="IPR056948">
    <property type="entry name" value="PNGaseA_N"/>
</dbReference>
<evidence type="ECO:0000259" key="2">
    <source>
        <dbReference type="Pfam" id="PF12222"/>
    </source>
</evidence>
<dbReference type="AlphaFoldDB" id="A0A0L0FCC9"/>
<proteinExistence type="predicted"/>
<accession>A0A0L0FCC9</accession>
<evidence type="ECO:0000256" key="1">
    <source>
        <dbReference type="SAM" id="MobiDB-lite"/>
    </source>
</evidence>
<gene>
    <name evidence="3" type="ORF">SARC_13052</name>
</gene>
<feature type="compositionally biased region" description="Basic and acidic residues" evidence="1">
    <location>
        <begin position="188"/>
        <end position="200"/>
    </location>
</feature>
<dbReference type="OrthoDB" id="1612078at2759"/>
<keyword evidence="4" id="KW-1185">Reference proteome</keyword>
<feature type="domain" description="Peptide N-acetyl-beta-D-glucosaminyl asparaginase amidase A N-terminal" evidence="2">
    <location>
        <begin position="12"/>
        <end position="125"/>
    </location>
</feature>
<reference evidence="3 4" key="1">
    <citation type="submission" date="2011-02" db="EMBL/GenBank/DDBJ databases">
        <title>The Genome Sequence of Sphaeroforma arctica JP610.</title>
        <authorList>
            <consortium name="The Broad Institute Genome Sequencing Platform"/>
            <person name="Russ C."/>
            <person name="Cuomo C."/>
            <person name="Young S.K."/>
            <person name="Zeng Q."/>
            <person name="Gargeya S."/>
            <person name="Alvarado L."/>
            <person name="Berlin A."/>
            <person name="Chapman S.B."/>
            <person name="Chen Z."/>
            <person name="Freedman E."/>
            <person name="Gellesch M."/>
            <person name="Goldberg J."/>
            <person name="Griggs A."/>
            <person name="Gujja S."/>
            <person name="Heilman E."/>
            <person name="Heiman D."/>
            <person name="Howarth C."/>
            <person name="Mehta T."/>
            <person name="Neiman D."/>
            <person name="Pearson M."/>
            <person name="Roberts A."/>
            <person name="Saif S."/>
            <person name="Shea T."/>
            <person name="Shenoy N."/>
            <person name="Sisk P."/>
            <person name="Stolte C."/>
            <person name="Sykes S."/>
            <person name="White J."/>
            <person name="Yandava C."/>
            <person name="Burger G."/>
            <person name="Gray M.W."/>
            <person name="Holland P.W.H."/>
            <person name="King N."/>
            <person name="Lang F.B.F."/>
            <person name="Roger A.J."/>
            <person name="Ruiz-Trillo I."/>
            <person name="Haas B."/>
            <person name="Nusbaum C."/>
            <person name="Birren B."/>
        </authorList>
    </citation>
    <scope>NUCLEOTIDE SEQUENCE [LARGE SCALE GENOMIC DNA]</scope>
    <source>
        <strain evidence="3 4">JP610</strain>
    </source>
</reference>
<dbReference type="GeneID" id="25913556"/>
<dbReference type="STRING" id="667725.A0A0L0FCC9"/>
<feature type="region of interest" description="Disordered" evidence="1">
    <location>
        <begin position="184"/>
        <end position="260"/>
    </location>
</feature>
<feature type="non-terminal residue" evidence="3">
    <location>
        <position position="392"/>
    </location>
</feature>
<name>A0A0L0FCC9_9EUKA</name>
<dbReference type="Proteomes" id="UP000054560">
    <property type="component" value="Unassembled WGS sequence"/>
</dbReference>
<sequence length="392" mass="42870">MSPLLLVCATGNIRRAVLDVIAQPQATDEFYYSNVLDRMADKTGMLGGGSWRIVTVYIDGLFAGCFPVAPVVFSGGMNPYLWRPLTGIRTLDLPSVRLDITPFVGMLNHHSTNHHADTHTQTHTHIHNITLSVNMNTHEKNTFWLMEVAVVMYPCADDCASVSGSPPIISAPVPVVVESGAVQPMKPQRTDGDDQSERADNPAGATTGTGMGSGDARYNTDTGSEIDLLTNEGRFGPKLGRGQAPSRVGAPNRPERSLNRDRPLEYYYTKLAAAATEGNGDMLKDYTYRYDASVVYKYRIEGHAWLDGVHEEIDLAYSNAWVDVRNHGNQARSDTVGRVKHATTSASIAINMSQSEEADETLPAEDMTVVIKAHGAVCEYPFEFNVTTKMSE</sequence>
<organism evidence="3 4">
    <name type="scientific">Sphaeroforma arctica JP610</name>
    <dbReference type="NCBI Taxonomy" id="667725"/>
    <lineage>
        <taxon>Eukaryota</taxon>
        <taxon>Ichthyosporea</taxon>
        <taxon>Ichthyophonida</taxon>
        <taxon>Sphaeroforma</taxon>
    </lineage>
</organism>
<dbReference type="Pfam" id="PF12222">
    <property type="entry name" value="PNGaseA"/>
    <property type="match status" value="1"/>
</dbReference>
<dbReference type="InterPro" id="IPR021102">
    <property type="entry name" value="PNGase_A"/>
</dbReference>
<dbReference type="PANTHER" id="PTHR31104">
    <property type="entry name" value="PEPTIDE-N4-(N-ACETYL-BETA-GLUCOSAMINYL)ASPARAGINE AMIDASE A PROTEIN"/>
    <property type="match status" value="1"/>
</dbReference>
<evidence type="ECO:0000313" key="3">
    <source>
        <dbReference type="EMBL" id="KNC74399.1"/>
    </source>
</evidence>
<dbReference type="RefSeq" id="XP_014148301.1">
    <property type="nucleotide sequence ID" value="XM_014292826.1"/>
</dbReference>
<evidence type="ECO:0000313" key="4">
    <source>
        <dbReference type="Proteomes" id="UP000054560"/>
    </source>
</evidence>
<protein>
    <recommendedName>
        <fullName evidence="2">Peptide N-acetyl-beta-D-glucosaminyl asparaginase amidase A N-terminal domain-containing protein</fullName>
    </recommendedName>
</protein>
<dbReference type="eggNOG" id="ENOG502QSXK">
    <property type="taxonomic scope" value="Eukaryota"/>
</dbReference>